<keyword evidence="7" id="KW-1185">Reference proteome</keyword>
<evidence type="ECO:0000259" key="5">
    <source>
        <dbReference type="Pfam" id="PF13579"/>
    </source>
</evidence>
<dbReference type="PATRIC" id="fig|396014.3.peg.3672"/>
<dbReference type="PANTHER" id="PTHR45947:SF3">
    <property type="entry name" value="SULFOQUINOVOSYL TRANSFERASE SQD2"/>
    <property type="match status" value="1"/>
</dbReference>
<evidence type="ECO:0000256" key="1">
    <source>
        <dbReference type="ARBA" id="ARBA00021292"/>
    </source>
</evidence>
<dbReference type="RefSeq" id="WP_038374694.1">
    <property type="nucleotide sequence ID" value="NZ_KK070016.1"/>
</dbReference>
<feature type="region of interest" description="Disordered" evidence="4">
    <location>
        <begin position="41"/>
        <end position="62"/>
    </location>
</feature>
<dbReference type="eggNOG" id="COG0438">
    <property type="taxonomic scope" value="Bacteria"/>
</dbReference>
<gene>
    <name evidence="6" type="ORF">BF93_13170</name>
</gene>
<evidence type="ECO:0000313" key="7">
    <source>
        <dbReference type="Proteomes" id="UP000023067"/>
    </source>
</evidence>
<evidence type="ECO:0000256" key="3">
    <source>
        <dbReference type="ARBA" id="ARBA00022679"/>
    </source>
</evidence>
<comment type="caution">
    <text evidence="6">The sequence shown here is derived from an EMBL/GenBank/DDBJ whole genome shotgun (WGS) entry which is preliminary data.</text>
</comment>
<organism evidence="6 7">
    <name type="scientific">Brachybacterium phenoliresistens</name>
    <dbReference type="NCBI Taxonomy" id="396014"/>
    <lineage>
        <taxon>Bacteria</taxon>
        <taxon>Bacillati</taxon>
        <taxon>Actinomycetota</taxon>
        <taxon>Actinomycetes</taxon>
        <taxon>Micrococcales</taxon>
        <taxon>Dermabacteraceae</taxon>
        <taxon>Brachybacterium</taxon>
    </lineage>
</organism>
<dbReference type="STRING" id="396014.BF93_13170"/>
<feature type="domain" description="Glycosyltransferase subfamily 4-like N-terminal" evidence="5">
    <location>
        <begin position="15"/>
        <end position="225"/>
    </location>
</feature>
<evidence type="ECO:0000256" key="2">
    <source>
        <dbReference type="ARBA" id="ARBA00022676"/>
    </source>
</evidence>
<keyword evidence="3 6" id="KW-0808">Transferase</keyword>
<dbReference type="GO" id="GO:0016758">
    <property type="term" value="F:hexosyltransferase activity"/>
    <property type="evidence" value="ECO:0007669"/>
    <property type="project" value="TreeGrafter"/>
</dbReference>
<dbReference type="PANTHER" id="PTHR45947">
    <property type="entry name" value="SULFOQUINOVOSYL TRANSFERASE SQD2"/>
    <property type="match status" value="1"/>
</dbReference>
<evidence type="ECO:0000256" key="4">
    <source>
        <dbReference type="SAM" id="MobiDB-lite"/>
    </source>
</evidence>
<dbReference type="CDD" id="cd03794">
    <property type="entry name" value="GT4_WbuB-like"/>
    <property type="match status" value="1"/>
</dbReference>
<reference evidence="6 7" key="1">
    <citation type="submission" date="2014-02" db="EMBL/GenBank/DDBJ databases">
        <title>Genome sequence of Brachybacterium phenoliresistens strain W13A50.</title>
        <authorList>
            <person name="Wang X."/>
        </authorList>
    </citation>
    <scope>NUCLEOTIDE SEQUENCE [LARGE SCALE GENOMIC DNA]</scope>
    <source>
        <strain evidence="6 7">W13A50</strain>
    </source>
</reference>
<dbReference type="SUPFAM" id="SSF53756">
    <property type="entry name" value="UDP-Glycosyltransferase/glycogen phosphorylase"/>
    <property type="match status" value="1"/>
</dbReference>
<dbReference type="EMBL" id="JDYK01000034">
    <property type="protein sequence ID" value="EWS79510.1"/>
    <property type="molecule type" value="Genomic_DNA"/>
</dbReference>
<dbReference type="InterPro" id="IPR050194">
    <property type="entry name" value="Glycosyltransferase_grp1"/>
</dbReference>
<dbReference type="OrthoDB" id="3180470at2"/>
<dbReference type="Proteomes" id="UP000023067">
    <property type="component" value="Unassembled WGS sequence"/>
</dbReference>
<dbReference type="GO" id="GO:1901137">
    <property type="term" value="P:carbohydrate derivative biosynthetic process"/>
    <property type="evidence" value="ECO:0007669"/>
    <property type="project" value="UniProtKB-ARBA"/>
</dbReference>
<protein>
    <recommendedName>
        <fullName evidence="1">D-inositol 3-phosphate glycosyltransferase</fullName>
    </recommendedName>
</protein>
<name>Z9JM89_9MICO</name>
<dbReference type="Gene3D" id="3.40.50.2000">
    <property type="entry name" value="Glycogen Phosphorylase B"/>
    <property type="match status" value="2"/>
</dbReference>
<sequence length="441" mass="48007">MRILLVTHYYAPEYGAPQRRWSALVRRFVRAGHQVTVVAPVPHYPEGRPTRAHGREHRPGTVERGTWGEQILRTGYLPHRADILTRTADHMVAALDALRRASARFRRPGTRPDVIIATAPAIPSLLVGRVLAARWKVPLIAEMRDAWPDLVTHIGPVVAGEDVEPRRATPARRIASVLAGFAKQQVHHVVSDWQEGADRVVTTTALFADVLRARGIEKVDVVRNGTDLSRLGPAVRRPRSDHEELRVLYLGNMGRSQGLEMVVIAAARLAREGVPIQVRMIGHGVASADLAELAQRLDAPVTVGTRIPHREVGEQYDWADTVLVSLRDWEPFAWTIPSKLYELLATGRHVSAVVAGESADVVRAAGAGDVIRPGDLDGLAELWRRLAADRSGLSTGGAGRDWVALHADDDLLAEVYLEILAETVGDRAAPGGSAGSGVRAS</sequence>
<dbReference type="Pfam" id="PF13579">
    <property type="entry name" value="Glyco_trans_4_4"/>
    <property type="match status" value="1"/>
</dbReference>
<keyword evidence="2" id="KW-0328">Glycosyltransferase</keyword>
<evidence type="ECO:0000313" key="6">
    <source>
        <dbReference type="EMBL" id="EWS79510.1"/>
    </source>
</evidence>
<proteinExistence type="predicted"/>
<dbReference type="InterPro" id="IPR028098">
    <property type="entry name" value="Glyco_trans_4-like_N"/>
</dbReference>
<accession>Z9JM89</accession>
<dbReference type="Pfam" id="PF13692">
    <property type="entry name" value="Glyco_trans_1_4"/>
    <property type="match status" value="1"/>
</dbReference>
<dbReference type="HOGENOM" id="CLU_009583_11_2_11"/>
<dbReference type="AlphaFoldDB" id="Z9JM89"/>